<dbReference type="AlphaFoldDB" id="A0A9P7AF89"/>
<evidence type="ECO:0000313" key="1">
    <source>
        <dbReference type="EMBL" id="KAG1788087.1"/>
    </source>
</evidence>
<evidence type="ECO:0000313" key="2">
    <source>
        <dbReference type="Proteomes" id="UP000719766"/>
    </source>
</evidence>
<organism evidence="1 2">
    <name type="scientific">Suillus plorans</name>
    <dbReference type="NCBI Taxonomy" id="116603"/>
    <lineage>
        <taxon>Eukaryota</taxon>
        <taxon>Fungi</taxon>
        <taxon>Dikarya</taxon>
        <taxon>Basidiomycota</taxon>
        <taxon>Agaricomycotina</taxon>
        <taxon>Agaricomycetes</taxon>
        <taxon>Agaricomycetidae</taxon>
        <taxon>Boletales</taxon>
        <taxon>Suillineae</taxon>
        <taxon>Suillaceae</taxon>
        <taxon>Suillus</taxon>
    </lineage>
</organism>
<accession>A0A9P7AF89</accession>
<dbReference type="Proteomes" id="UP000719766">
    <property type="component" value="Unassembled WGS sequence"/>
</dbReference>
<dbReference type="GeneID" id="64594389"/>
<sequence>MSLYFSSNNEQWPTLDVCMADTVLCTKADCRNLKQGTQPRKANKNCIQRNCKQCCEVAGGCRVHRVAAASSLVATQQHENSIVPPLATINPTYYIEFIVSDTQSLPATSRNYARPLDLNYTRNYVLGHQQTLVAEQRFQADQSLSIMIRNMIDVVLWLKNNEPPHLVKLTCTTPGKFVPGDHPLLMRFELGDYIAVYCSDQHTWIEQDIKTPLLSPPNSTILLRSIDLTDNHMLLGFAERVLSLSCAPATVQSPSKRSFSATGMHLFRLDGMTSPLKRQRNASSNNPAGPVLISRQSPIPLPLTSLLPSPTVTSPLSLAAGDLDTSPVVVPAPAMVQPNTTIPAGARARFPWKYTCDMVPRIQLFINVSDDQMIQALFATTFPNCTYAKATFYKHRAAYRAAIENSSDRVEHAVNAGYSPAGQWNTLLAKIKANAAPSLTGSNGLGSISNSDTKSYPTSESTNELIYH</sequence>
<reference evidence="1" key="1">
    <citation type="journal article" date="2020" name="New Phytol.">
        <title>Comparative genomics reveals dynamic genome evolution in host specialist ectomycorrhizal fungi.</title>
        <authorList>
            <person name="Lofgren L.A."/>
            <person name="Nguyen N.H."/>
            <person name="Vilgalys R."/>
            <person name="Ruytinx J."/>
            <person name="Liao H.L."/>
            <person name="Branco S."/>
            <person name="Kuo A."/>
            <person name="LaButti K."/>
            <person name="Lipzen A."/>
            <person name="Andreopoulos W."/>
            <person name="Pangilinan J."/>
            <person name="Riley R."/>
            <person name="Hundley H."/>
            <person name="Na H."/>
            <person name="Barry K."/>
            <person name="Grigoriev I.V."/>
            <person name="Stajich J.E."/>
            <person name="Kennedy P.G."/>
        </authorList>
    </citation>
    <scope>NUCLEOTIDE SEQUENCE</scope>
    <source>
        <strain evidence="1">S12</strain>
    </source>
</reference>
<keyword evidence="2" id="KW-1185">Reference proteome</keyword>
<gene>
    <name evidence="1" type="ORF">HD556DRAFT_1312214</name>
</gene>
<comment type="caution">
    <text evidence="1">The sequence shown here is derived from an EMBL/GenBank/DDBJ whole genome shotgun (WGS) entry which is preliminary data.</text>
</comment>
<dbReference type="EMBL" id="JABBWE010000071">
    <property type="protein sequence ID" value="KAG1788087.1"/>
    <property type="molecule type" value="Genomic_DNA"/>
</dbReference>
<proteinExistence type="predicted"/>
<dbReference type="OrthoDB" id="2663662at2759"/>
<name>A0A9P7AF89_9AGAM</name>
<dbReference type="RefSeq" id="XP_041155364.1">
    <property type="nucleotide sequence ID" value="XM_041300625.1"/>
</dbReference>
<protein>
    <submittedName>
        <fullName evidence="1">Uncharacterized protein</fullName>
    </submittedName>
</protein>